<proteinExistence type="predicted"/>
<evidence type="ECO:0000313" key="1">
    <source>
        <dbReference type="EMBL" id="KAK1860183.1"/>
    </source>
</evidence>
<dbReference type="Proteomes" id="UP000798662">
    <property type="component" value="Chromosome 1"/>
</dbReference>
<keyword evidence="2" id="KW-1185">Reference proteome</keyword>
<sequence>MGVRTAPPSCPPLCTTVQYLPYRRAARGGGAALPPHGHTPNHWQPAAAGGARQSRPGLVWSGAHCQRNVFPTAPALRAALPPPPPPPPFPATSAAGILPPAGPPPLPPPRRVSVVWGSVCPLFGRPPCGLWPPQRRRRRGAPSFVGRPPAAATAASALSLRAVAQPIAPPRPSSTRTGAEGWG</sequence>
<evidence type="ECO:0000313" key="2">
    <source>
        <dbReference type="Proteomes" id="UP000798662"/>
    </source>
</evidence>
<name>A0ACC3BQH3_PYRYE</name>
<dbReference type="EMBL" id="CM020618">
    <property type="protein sequence ID" value="KAK1860183.1"/>
    <property type="molecule type" value="Genomic_DNA"/>
</dbReference>
<gene>
    <name evidence="1" type="ORF">I4F81_002772</name>
</gene>
<reference evidence="1" key="1">
    <citation type="submission" date="2019-11" db="EMBL/GenBank/DDBJ databases">
        <title>Nori genome reveals adaptations in red seaweeds to the harsh intertidal environment.</title>
        <authorList>
            <person name="Wang D."/>
            <person name="Mao Y."/>
        </authorList>
    </citation>
    <scope>NUCLEOTIDE SEQUENCE</scope>
    <source>
        <tissue evidence="1">Gametophyte</tissue>
    </source>
</reference>
<comment type="caution">
    <text evidence="1">The sequence shown here is derived from an EMBL/GenBank/DDBJ whole genome shotgun (WGS) entry which is preliminary data.</text>
</comment>
<organism evidence="1 2">
    <name type="scientific">Pyropia yezoensis</name>
    <name type="common">Susabi-nori</name>
    <name type="synonym">Porphyra yezoensis</name>
    <dbReference type="NCBI Taxonomy" id="2788"/>
    <lineage>
        <taxon>Eukaryota</taxon>
        <taxon>Rhodophyta</taxon>
        <taxon>Bangiophyceae</taxon>
        <taxon>Bangiales</taxon>
        <taxon>Bangiaceae</taxon>
        <taxon>Pyropia</taxon>
    </lineage>
</organism>
<protein>
    <submittedName>
        <fullName evidence="1">Uncharacterized protein</fullName>
    </submittedName>
</protein>
<accession>A0ACC3BQH3</accession>